<proteinExistence type="predicted"/>
<dbReference type="EMBL" id="SRMQ01000018">
    <property type="protein sequence ID" value="TGJ75418.1"/>
    <property type="molecule type" value="Genomic_DNA"/>
</dbReference>
<gene>
    <name evidence="1" type="ORF">CAGA_24420</name>
</gene>
<dbReference type="RefSeq" id="WP_243113038.1">
    <property type="nucleotide sequence ID" value="NZ_JAJUFJ010000021.1"/>
</dbReference>
<name>A0A4Z0Y696_9FIRM</name>
<dbReference type="AlphaFoldDB" id="A0A4Z0Y696"/>
<accession>A0A4Z0Y696</accession>
<evidence type="ECO:0000313" key="2">
    <source>
        <dbReference type="Proteomes" id="UP000297714"/>
    </source>
</evidence>
<evidence type="ECO:0000313" key="1">
    <source>
        <dbReference type="EMBL" id="TGJ75418.1"/>
    </source>
</evidence>
<protein>
    <submittedName>
        <fullName evidence="1">Uncharacterized protein</fullName>
    </submittedName>
</protein>
<organism evidence="1 2">
    <name type="scientific">Caproiciproducens galactitolivorans</name>
    <dbReference type="NCBI Taxonomy" id="642589"/>
    <lineage>
        <taxon>Bacteria</taxon>
        <taxon>Bacillati</taxon>
        <taxon>Bacillota</taxon>
        <taxon>Clostridia</taxon>
        <taxon>Eubacteriales</taxon>
        <taxon>Acutalibacteraceae</taxon>
        <taxon>Caproiciproducens</taxon>
    </lineage>
</organism>
<keyword evidence="2" id="KW-1185">Reference proteome</keyword>
<comment type="caution">
    <text evidence="1">The sequence shown here is derived from an EMBL/GenBank/DDBJ whole genome shotgun (WGS) entry which is preliminary data.</text>
</comment>
<dbReference type="Proteomes" id="UP000297714">
    <property type="component" value="Unassembled WGS sequence"/>
</dbReference>
<reference evidence="1 2" key="1">
    <citation type="submission" date="2019-04" db="EMBL/GenBank/DDBJ databases">
        <authorList>
            <person name="Poehlein A."/>
            <person name="Bengelsdorf F.R."/>
            <person name="Duerre P."/>
            <person name="Daniel R."/>
        </authorList>
    </citation>
    <scope>NUCLEOTIDE SEQUENCE [LARGE SCALE GENOMIC DNA]</scope>
    <source>
        <strain evidence="1 2">BS-1</strain>
    </source>
</reference>
<sequence>MITTRQIMESVNDLLVDQLNAECVYLNRTPKDFERPSYLIEAISNELGSVNCRTVKQTVYLTITCFAVVDAFGNSDDGVLVNLQDGVLNLFRKGYLKVADRALEVQASTGGADFDRSYVDLQLEFYDDRSDETDTAPLMKEIEWNLKEE</sequence>